<reference evidence="2" key="1">
    <citation type="submission" date="2016-10" db="EMBL/GenBank/DDBJ databases">
        <authorList>
            <person name="de Groot N.N."/>
        </authorList>
    </citation>
    <scope>NUCLEOTIDE SEQUENCE [LARGE SCALE GENOMIC DNA]</scope>
    <source>
        <strain evidence="2">DSM 17908</strain>
    </source>
</reference>
<dbReference type="STRING" id="351675.SAMN05421680_13527"/>
<evidence type="ECO:0000313" key="1">
    <source>
        <dbReference type="EMBL" id="PHM36185.1"/>
    </source>
</evidence>
<dbReference type="Proteomes" id="UP000224607">
    <property type="component" value="Unassembled WGS sequence"/>
</dbReference>
<gene>
    <name evidence="2" type="ORF">SAMN05421680_13527</name>
    <name evidence="1" type="ORF">Xmau_04329</name>
</gene>
<evidence type="ECO:0000313" key="3">
    <source>
        <dbReference type="Proteomes" id="UP000198919"/>
    </source>
</evidence>
<sequence>MSFIPTPVELNRGKVKFGKFLVRPLRKNVLNTKMHYQVDEGDNCHGLFESRYDAIRYCQRMYRIKIHERIKEDATQI</sequence>
<keyword evidence="4" id="KW-1185">Reference proteome</keyword>
<dbReference type="EMBL" id="NITY01000030">
    <property type="protein sequence ID" value="PHM36185.1"/>
    <property type="molecule type" value="Genomic_DNA"/>
</dbReference>
<evidence type="ECO:0000313" key="2">
    <source>
        <dbReference type="EMBL" id="SFK19245.1"/>
    </source>
</evidence>
<organism evidence="2 3">
    <name type="scientific">Xenorhabdus mauleonii</name>
    <dbReference type="NCBI Taxonomy" id="351675"/>
    <lineage>
        <taxon>Bacteria</taxon>
        <taxon>Pseudomonadati</taxon>
        <taxon>Pseudomonadota</taxon>
        <taxon>Gammaproteobacteria</taxon>
        <taxon>Enterobacterales</taxon>
        <taxon>Morganellaceae</taxon>
        <taxon>Xenorhabdus</taxon>
    </lineage>
</organism>
<accession>A0A1I3XIA0</accession>
<reference evidence="3" key="2">
    <citation type="submission" date="2016-10" db="EMBL/GenBank/DDBJ databases">
        <authorList>
            <person name="Varghese N."/>
            <person name="Submissions S."/>
        </authorList>
    </citation>
    <scope>NUCLEOTIDE SEQUENCE [LARGE SCALE GENOMIC DNA]</scope>
    <source>
        <strain evidence="3">DSM 17908</strain>
    </source>
</reference>
<dbReference type="AlphaFoldDB" id="A0A1I3XIA0"/>
<dbReference type="EMBL" id="FORG01000035">
    <property type="protein sequence ID" value="SFK19245.1"/>
    <property type="molecule type" value="Genomic_DNA"/>
</dbReference>
<protein>
    <submittedName>
        <fullName evidence="2">Uncharacterized protein</fullName>
    </submittedName>
</protein>
<evidence type="ECO:0000313" key="4">
    <source>
        <dbReference type="Proteomes" id="UP000224607"/>
    </source>
</evidence>
<proteinExistence type="predicted"/>
<reference evidence="1 4" key="3">
    <citation type="journal article" date="2017" name="Nat. Microbiol.">
        <title>Natural product diversity associated with the nematode symbionts Photorhabdus and Xenorhabdus.</title>
        <authorList>
            <person name="Tobias N.J."/>
            <person name="Wolff H."/>
            <person name="Djahanschiri B."/>
            <person name="Grundmann F."/>
            <person name="Kronenwerth M."/>
            <person name="Shi Y.M."/>
            <person name="Simonyi S."/>
            <person name="Grun P."/>
            <person name="Shapiro-Ilan D."/>
            <person name="Pidot S.J."/>
            <person name="Stinear T.P."/>
            <person name="Ebersberger I."/>
            <person name="Bode H.B."/>
        </authorList>
    </citation>
    <scope>NUCLEOTIDE SEQUENCE [LARGE SCALE GENOMIC DNA]</scope>
    <source>
        <strain evidence="1 4">DSM 17908</strain>
    </source>
</reference>
<dbReference type="Proteomes" id="UP000198919">
    <property type="component" value="Unassembled WGS sequence"/>
</dbReference>
<name>A0A1I3XIA0_9GAMM</name>